<dbReference type="InterPro" id="IPR010982">
    <property type="entry name" value="Lambda_DNA-bd_dom_sf"/>
</dbReference>
<evidence type="ECO:0000256" key="1">
    <source>
        <dbReference type="ARBA" id="ARBA00023125"/>
    </source>
</evidence>
<dbReference type="InterPro" id="IPR011990">
    <property type="entry name" value="TPR-like_helical_dom_sf"/>
</dbReference>
<dbReference type="Proteomes" id="UP001164726">
    <property type="component" value="Chromosome"/>
</dbReference>
<organism evidence="3 4">
    <name type="scientific">Fervidibacillus halotolerans</name>
    <dbReference type="NCBI Taxonomy" id="2980027"/>
    <lineage>
        <taxon>Bacteria</taxon>
        <taxon>Bacillati</taxon>
        <taxon>Bacillota</taxon>
        <taxon>Bacilli</taxon>
        <taxon>Bacillales</taxon>
        <taxon>Bacillaceae</taxon>
        <taxon>Fervidibacillus</taxon>
    </lineage>
</organism>
<accession>A0A9E8M0S4</accession>
<dbReference type="SUPFAM" id="SSF48452">
    <property type="entry name" value="TPR-like"/>
    <property type="match status" value="1"/>
</dbReference>
<dbReference type="SMART" id="SM00530">
    <property type="entry name" value="HTH_XRE"/>
    <property type="match status" value="1"/>
</dbReference>
<dbReference type="KEGG" id="fhl:OE105_01650"/>
<name>A0A9E8M0S4_9BACI</name>
<evidence type="ECO:0000259" key="2">
    <source>
        <dbReference type="PROSITE" id="PS50943"/>
    </source>
</evidence>
<dbReference type="PROSITE" id="PS50943">
    <property type="entry name" value="HTH_CROC1"/>
    <property type="match status" value="1"/>
</dbReference>
<evidence type="ECO:0000313" key="4">
    <source>
        <dbReference type="Proteomes" id="UP001164726"/>
    </source>
</evidence>
<keyword evidence="4" id="KW-1185">Reference proteome</keyword>
<gene>
    <name evidence="3" type="ORF">OE105_01650</name>
</gene>
<dbReference type="EMBL" id="CP106877">
    <property type="protein sequence ID" value="WAA12877.1"/>
    <property type="molecule type" value="Genomic_DNA"/>
</dbReference>
<dbReference type="InterPro" id="IPR001387">
    <property type="entry name" value="Cro/C1-type_HTH"/>
</dbReference>
<evidence type="ECO:0000313" key="3">
    <source>
        <dbReference type="EMBL" id="WAA12877.1"/>
    </source>
</evidence>
<dbReference type="PANTHER" id="PTHR46558:SF11">
    <property type="entry name" value="HTH-TYPE TRANSCRIPTIONAL REGULATOR XRE"/>
    <property type="match status" value="1"/>
</dbReference>
<feature type="domain" description="HTH cro/C1-type" evidence="2">
    <location>
        <begin position="11"/>
        <end position="65"/>
    </location>
</feature>
<dbReference type="CDD" id="cd00093">
    <property type="entry name" value="HTH_XRE"/>
    <property type="match status" value="1"/>
</dbReference>
<dbReference type="Gene3D" id="1.10.260.40">
    <property type="entry name" value="lambda repressor-like DNA-binding domains"/>
    <property type="match status" value="1"/>
</dbReference>
<dbReference type="SUPFAM" id="SSF47413">
    <property type="entry name" value="lambda repressor-like DNA-binding domains"/>
    <property type="match status" value="1"/>
</dbReference>
<keyword evidence="1" id="KW-0238">DNA-binding</keyword>
<protein>
    <submittedName>
        <fullName evidence="3">Helix-turn-helix domain-containing protein</fullName>
    </submittedName>
</protein>
<dbReference type="GO" id="GO:0003677">
    <property type="term" value="F:DNA binding"/>
    <property type="evidence" value="ECO:0007669"/>
    <property type="project" value="UniProtKB-KW"/>
</dbReference>
<proteinExistence type="predicted"/>
<sequence>MKVRIQIHHVLVAKRKELGITQEQFANYLGVSKPAVSKWESGKSYPDITLLPVIASYFNMSIDDLLGYESEMTKEEINELYKRLAKSFATESFDQVYEQCHVYLKKYASCWRLLFSIGTLLVNHAHLSGTREKTDSIFREAIRIFDRIINFGDDPVLSKQALHLKAICHLSLGQPNMAIEILEDVKELPMNEDVLLAKAYQMKGDYEKAKGLLQAQIFKNLIGIFQAYPDLISLYSDELEKMEDFFQQAIELGKVFRIEQFRPTDLLFILYLGAEIYLRHNEKQRALELLEKYVDTLLKPGILPFQLKGNSLFDQLEDFFDELDLGKDAPRNSEVILQDLKKSVIDHPTFAPLHGEERYQRIVQKLKQL</sequence>
<dbReference type="PANTHER" id="PTHR46558">
    <property type="entry name" value="TRACRIPTIONAL REGULATORY PROTEIN-RELATED-RELATED"/>
    <property type="match status" value="1"/>
</dbReference>
<dbReference type="RefSeq" id="WP_275421008.1">
    <property type="nucleotide sequence ID" value="NZ_CP106877.1"/>
</dbReference>
<dbReference type="Gene3D" id="1.25.40.10">
    <property type="entry name" value="Tetratricopeptide repeat domain"/>
    <property type="match status" value="1"/>
</dbReference>
<dbReference type="AlphaFoldDB" id="A0A9E8M0S4"/>
<reference evidence="3" key="1">
    <citation type="submission" date="2022-09" db="EMBL/GenBank/DDBJ databases">
        <title>Complete Genomes of Fervidibacillus albus and Fervidibacillus halotolerans isolated from tidal flat sediments.</title>
        <authorList>
            <person name="Kwon K.K."/>
            <person name="Yang S.-H."/>
            <person name="Park M.J."/>
            <person name="Oh H.-M."/>
        </authorList>
    </citation>
    <scope>NUCLEOTIDE SEQUENCE</scope>
    <source>
        <strain evidence="3">MEBiC13594</strain>
    </source>
</reference>
<dbReference type="Pfam" id="PF01381">
    <property type="entry name" value="HTH_3"/>
    <property type="match status" value="1"/>
</dbReference>